<dbReference type="Proteomes" id="UP000028073">
    <property type="component" value="Unassembled WGS sequence"/>
</dbReference>
<gene>
    <name evidence="2" type="ORF">GZ78_12920</name>
</gene>
<evidence type="ECO:0000313" key="3">
    <source>
        <dbReference type="Proteomes" id="UP000028073"/>
    </source>
</evidence>
<evidence type="ECO:0000313" key="2">
    <source>
        <dbReference type="EMBL" id="KEQ18398.1"/>
    </source>
</evidence>
<protein>
    <submittedName>
        <fullName evidence="2">Uncharacterized protein</fullName>
    </submittedName>
</protein>
<accession>A0A081NIX5</accession>
<keyword evidence="3" id="KW-1185">Reference proteome</keyword>
<feature type="compositionally biased region" description="Polar residues" evidence="1">
    <location>
        <begin position="1"/>
        <end position="14"/>
    </location>
</feature>
<sequence>MQTQRNKAVTTLNHDQFHGGTVRFSRNDSVTDKEKNTSQKKTALSGKKKVSLSVPGRFNYVLKVTSCWMRHWT</sequence>
<reference evidence="2 3" key="1">
    <citation type="submission" date="2014-06" db="EMBL/GenBank/DDBJ databases">
        <title>Whole Genome Sequences of Three Symbiotic Endozoicomonas Bacteria.</title>
        <authorList>
            <person name="Neave M.J."/>
            <person name="Apprill A."/>
            <person name="Voolstra C.R."/>
        </authorList>
    </citation>
    <scope>NUCLEOTIDE SEQUENCE [LARGE SCALE GENOMIC DNA]</scope>
    <source>
        <strain evidence="2 3">DSM 25634</strain>
    </source>
</reference>
<dbReference type="AlphaFoldDB" id="A0A081NIX5"/>
<dbReference type="EMBL" id="JOKH01000002">
    <property type="protein sequence ID" value="KEQ18398.1"/>
    <property type="molecule type" value="Genomic_DNA"/>
</dbReference>
<proteinExistence type="predicted"/>
<organism evidence="2 3">
    <name type="scientific">Endozoicomonas numazuensis</name>
    <dbReference type="NCBI Taxonomy" id="1137799"/>
    <lineage>
        <taxon>Bacteria</taxon>
        <taxon>Pseudomonadati</taxon>
        <taxon>Pseudomonadota</taxon>
        <taxon>Gammaproteobacteria</taxon>
        <taxon>Oceanospirillales</taxon>
        <taxon>Endozoicomonadaceae</taxon>
        <taxon>Endozoicomonas</taxon>
    </lineage>
</organism>
<name>A0A081NIX5_9GAMM</name>
<evidence type="ECO:0000256" key="1">
    <source>
        <dbReference type="SAM" id="MobiDB-lite"/>
    </source>
</evidence>
<comment type="caution">
    <text evidence="2">The sequence shown here is derived from an EMBL/GenBank/DDBJ whole genome shotgun (WGS) entry which is preliminary data.</text>
</comment>
<dbReference type="STRING" id="1137799.GZ78_12920"/>
<feature type="compositionally biased region" description="Basic and acidic residues" evidence="1">
    <location>
        <begin position="25"/>
        <end position="37"/>
    </location>
</feature>
<feature type="region of interest" description="Disordered" evidence="1">
    <location>
        <begin position="1"/>
        <end position="44"/>
    </location>
</feature>